<dbReference type="Proteomes" id="UP001279642">
    <property type="component" value="Unassembled WGS sequence"/>
</dbReference>
<evidence type="ECO:0000313" key="2">
    <source>
        <dbReference type="Proteomes" id="UP001279642"/>
    </source>
</evidence>
<comment type="caution">
    <text evidence="1">The sequence shown here is derived from an EMBL/GenBank/DDBJ whole genome shotgun (WGS) entry which is preliminary data.</text>
</comment>
<dbReference type="EMBL" id="JAXCLW010000001">
    <property type="protein sequence ID" value="MDY0882305.1"/>
    <property type="molecule type" value="Genomic_DNA"/>
</dbReference>
<proteinExistence type="predicted"/>
<dbReference type="RefSeq" id="WP_320507330.1">
    <property type="nucleotide sequence ID" value="NZ_JAXCLW010000001.1"/>
</dbReference>
<dbReference type="Pfam" id="PF10948">
    <property type="entry name" value="DUF2635"/>
    <property type="match status" value="1"/>
</dbReference>
<sequence length="61" mass="6510">MRVKPAPGMTIVDPDRHDILPAEGRNVPETAYWRRRLNDGGIVLDASEQSSAPAAASPKGA</sequence>
<organism evidence="1 2">
    <name type="scientific">Dongia soli</name>
    <dbReference type="NCBI Taxonomy" id="600628"/>
    <lineage>
        <taxon>Bacteria</taxon>
        <taxon>Pseudomonadati</taxon>
        <taxon>Pseudomonadota</taxon>
        <taxon>Alphaproteobacteria</taxon>
        <taxon>Rhodospirillales</taxon>
        <taxon>Dongiaceae</taxon>
        <taxon>Dongia</taxon>
    </lineage>
</organism>
<dbReference type="InterPro" id="IPR024400">
    <property type="entry name" value="DUF2635"/>
</dbReference>
<keyword evidence="2" id="KW-1185">Reference proteome</keyword>
<gene>
    <name evidence="1" type="ORF">SMD27_05595</name>
</gene>
<reference evidence="1 2" key="1">
    <citation type="journal article" date="2016" name="Antonie Van Leeuwenhoek">
        <title>Dongia soli sp. nov., isolated from soil from Dokdo, Korea.</title>
        <authorList>
            <person name="Kim D.U."/>
            <person name="Lee H."/>
            <person name="Kim H."/>
            <person name="Kim S.G."/>
            <person name="Ka J.O."/>
        </authorList>
    </citation>
    <scope>NUCLEOTIDE SEQUENCE [LARGE SCALE GENOMIC DNA]</scope>
    <source>
        <strain evidence="1 2">D78</strain>
    </source>
</reference>
<protein>
    <submittedName>
        <fullName evidence="1">DUF2635 domain-containing protein</fullName>
    </submittedName>
</protein>
<evidence type="ECO:0000313" key="1">
    <source>
        <dbReference type="EMBL" id="MDY0882305.1"/>
    </source>
</evidence>
<accession>A0ABU5E9M6</accession>
<name>A0ABU5E9M6_9PROT</name>